<dbReference type="InterPro" id="IPR013785">
    <property type="entry name" value="Aldolase_TIM"/>
</dbReference>
<evidence type="ECO:0000313" key="5">
    <source>
        <dbReference type="Proteomes" id="UP000593758"/>
    </source>
</evidence>
<dbReference type="PANTHER" id="PTHR43053:SF3">
    <property type="entry name" value="ALPHA-GALACTOSIDASE C-RELATED"/>
    <property type="match status" value="1"/>
</dbReference>
<dbReference type="InterPro" id="IPR050985">
    <property type="entry name" value="Alpha-glycosidase_related"/>
</dbReference>
<keyword evidence="1" id="KW-0378">Hydrolase</keyword>
<feature type="region of interest" description="Disordered" evidence="3">
    <location>
        <begin position="412"/>
        <end position="445"/>
    </location>
</feature>
<evidence type="ECO:0000256" key="1">
    <source>
        <dbReference type="ARBA" id="ARBA00022801"/>
    </source>
</evidence>
<keyword evidence="5" id="KW-1185">Reference proteome</keyword>
<sequence length="445" mass="48753">MSDRVTFRVPCAGPVLLPALNAWGQDVYLQQADFELDPVTVAASSTSGSPVLLAEGLFVGVLSPMPGTRFRRVDGVLEVSSEADLFVRTGAEPFDAWAEYSRVVIGGGWRTGPTSAFHDAVEYCTWVEQKARATRTGGTAREALDEGMLNEFLDRIDAMDLPRGKVTIDDGWAPGNAPGGVGDWEPDTERFADLDKTAARIRARGHVPGLWFAPGRAALRSAFRAADPAAFHPVADGAAETGSRVAEECYADATSTVLDHYRRVFGRYAGMGFEKFKLDLYYGPKHRMTSQLQLAYAAIKEIDPGLEVEHHVPDVFASRWADVVRSNDVLVGPGRPWRSVATAHWLITRWSAPDTVVNLDHIGGNAADVTAEDFCAHLDLMDGEYGHPVVSLLPDRFGDEVVQRLRHSLATHHAARPLQTRPPAPPSWEDYQQARAELRAREDEA</sequence>
<reference evidence="4 5" key="1">
    <citation type="submission" date="2020-10" db="EMBL/GenBank/DDBJ databases">
        <title>Haloactinobacterium sp. RN3S43, a bacterium isolated from saline soil.</title>
        <authorList>
            <person name="Sun J.-Q."/>
        </authorList>
    </citation>
    <scope>NUCLEOTIDE SEQUENCE [LARGE SCALE GENOMIC DNA]</scope>
    <source>
        <strain evidence="4 5">RN3S43</strain>
    </source>
</reference>
<organism evidence="4 5">
    <name type="scientific">Ruania alkalisoli</name>
    <dbReference type="NCBI Taxonomy" id="2779775"/>
    <lineage>
        <taxon>Bacteria</taxon>
        <taxon>Bacillati</taxon>
        <taxon>Actinomycetota</taxon>
        <taxon>Actinomycetes</taxon>
        <taxon>Micrococcales</taxon>
        <taxon>Ruaniaceae</taxon>
        <taxon>Ruania</taxon>
    </lineage>
</organism>
<dbReference type="RefSeq" id="WP_193498098.1">
    <property type="nucleotide sequence ID" value="NZ_CP063169.1"/>
</dbReference>
<feature type="compositionally biased region" description="Basic and acidic residues" evidence="3">
    <location>
        <begin position="436"/>
        <end position="445"/>
    </location>
</feature>
<evidence type="ECO:0000256" key="3">
    <source>
        <dbReference type="SAM" id="MobiDB-lite"/>
    </source>
</evidence>
<dbReference type="EMBL" id="CP063169">
    <property type="protein sequence ID" value="QOR71437.1"/>
    <property type="molecule type" value="Genomic_DNA"/>
</dbReference>
<proteinExistence type="predicted"/>
<dbReference type="AlphaFoldDB" id="A0A7M1SWM2"/>
<evidence type="ECO:0000256" key="2">
    <source>
        <dbReference type="ARBA" id="ARBA00023295"/>
    </source>
</evidence>
<dbReference type="KEGG" id="halt:IM660_03825"/>
<keyword evidence="2" id="KW-0326">Glycosidase</keyword>
<name>A0A7M1SWM2_9MICO</name>
<evidence type="ECO:0008006" key="6">
    <source>
        <dbReference type="Google" id="ProtNLM"/>
    </source>
</evidence>
<dbReference type="InterPro" id="IPR017853">
    <property type="entry name" value="GH"/>
</dbReference>
<dbReference type="Proteomes" id="UP000593758">
    <property type="component" value="Chromosome"/>
</dbReference>
<dbReference type="GO" id="GO:0004557">
    <property type="term" value="F:alpha-galactosidase activity"/>
    <property type="evidence" value="ECO:0007669"/>
    <property type="project" value="UniProtKB-ARBA"/>
</dbReference>
<accession>A0A7M1SWM2</accession>
<gene>
    <name evidence="4" type="ORF">IM660_03825</name>
</gene>
<dbReference type="SUPFAM" id="SSF51445">
    <property type="entry name" value="(Trans)glycosidases"/>
    <property type="match status" value="1"/>
</dbReference>
<dbReference type="Gene3D" id="3.20.20.70">
    <property type="entry name" value="Aldolase class I"/>
    <property type="match status" value="1"/>
</dbReference>
<dbReference type="PANTHER" id="PTHR43053">
    <property type="entry name" value="GLYCOSIDASE FAMILY 31"/>
    <property type="match status" value="1"/>
</dbReference>
<evidence type="ECO:0000313" key="4">
    <source>
        <dbReference type="EMBL" id="QOR71437.1"/>
    </source>
</evidence>
<protein>
    <recommendedName>
        <fullName evidence="6">Alpha-galactosidase</fullName>
    </recommendedName>
</protein>